<keyword evidence="3" id="KW-1185">Reference proteome</keyword>
<evidence type="ECO:0000313" key="3">
    <source>
        <dbReference type="Proteomes" id="UP000077266"/>
    </source>
</evidence>
<proteinExistence type="predicted"/>
<keyword evidence="1" id="KW-0732">Signal</keyword>
<evidence type="ECO:0000313" key="2">
    <source>
        <dbReference type="EMBL" id="KZV93706.1"/>
    </source>
</evidence>
<dbReference type="EMBL" id="KV425985">
    <property type="protein sequence ID" value="KZV93706.1"/>
    <property type="molecule type" value="Genomic_DNA"/>
</dbReference>
<dbReference type="InParanoid" id="A0A165IPX8"/>
<accession>A0A165IPX8</accession>
<name>A0A165IPX8_EXIGL</name>
<organism evidence="2 3">
    <name type="scientific">Exidia glandulosa HHB12029</name>
    <dbReference type="NCBI Taxonomy" id="1314781"/>
    <lineage>
        <taxon>Eukaryota</taxon>
        <taxon>Fungi</taxon>
        <taxon>Dikarya</taxon>
        <taxon>Basidiomycota</taxon>
        <taxon>Agaricomycotina</taxon>
        <taxon>Agaricomycetes</taxon>
        <taxon>Auriculariales</taxon>
        <taxon>Exidiaceae</taxon>
        <taxon>Exidia</taxon>
    </lineage>
</organism>
<dbReference type="Proteomes" id="UP000077266">
    <property type="component" value="Unassembled WGS sequence"/>
</dbReference>
<dbReference type="AlphaFoldDB" id="A0A165IPX8"/>
<evidence type="ECO:0000256" key="1">
    <source>
        <dbReference type="SAM" id="SignalP"/>
    </source>
</evidence>
<feature type="signal peptide" evidence="1">
    <location>
        <begin position="1"/>
        <end position="18"/>
    </location>
</feature>
<reference evidence="2 3" key="1">
    <citation type="journal article" date="2016" name="Mol. Biol. Evol.">
        <title>Comparative Genomics of Early-Diverging Mushroom-Forming Fungi Provides Insights into the Origins of Lignocellulose Decay Capabilities.</title>
        <authorList>
            <person name="Nagy L.G."/>
            <person name="Riley R."/>
            <person name="Tritt A."/>
            <person name="Adam C."/>
            <person name="Daum C."/>
            <person name="Floudas D."/>
            <person name="Sun H."/>
            <person name="Yadav J.S."/>
            <person name="Pangilinan J."/>
            <person name="Larsson K.H."/>
            <person name="Matsuura K."/>
            <person name="Barry K."/>
            <person name="Labutti K."/>
            <person name="Kuo R."/>
            <person name="Ohm R.A."/>
            <person name="Bhattacharya S.S."/>
            <person name="Shirouzu T."/>
            <person name="Yoshinaga Y."/>
            <person name="Martin F.M."/>
            <person name="Grigoriev I.V."/>
            <person name="Hibbett D.S."/>
        </authorList>
    </citation>
    <scope>NUCLEOTIDE SEQUENCE [LARGE SCALE GENOMIC DNA]</scope>
    <source>
        <strain evidence="2 3">HHB12029</strain>
    </source>
</reference>
<gene>
    <name evidence="2" type="ORF">EXIGLDRAFT_835527</name>
</gene>
<protein>
    <submittedName>
        <fullName evidence="2">Uncharacterized protein</fullName>
    </submittedName>
</protein>
<feature type="chain" id="PRO_5007859404" evidence="1">
    <location>
        <begin position="19"/>
        <end position="126"/>
    </location>
</feature>
<sequence>MLVVIILVASQLAARLRGQSACATAHCVTVDARGAVYSPPSSCYGRCDNDDELETMFDIEDEDEHPRDDAYAQPRPWLLEEIASTISWTVPSILKTYHPSLSYGWLDAGMTRWSLLSTMDKLSTAS</sequence>